<protein>
    <submittedName>
        <fullName evidence="2">Uncharacterized protein</fullName>
    </submittedName>
</protein>
<dbReference type="RefSeq" id="WP_215610209.1">
    <property type="nucleotide sequence ID" value="NZ_JADOES010000039.1"/>
</dbReference>
<comment type="caution">
    <text evidence="2">The sequence shown here is derived from an EMBL/GenBank/DDBJ whole genome shotgun (WGS) entry which is preliminary data.</text>
</comment>
<proteinExistence type="predicted"/>
<dbReference type="AlphaFoldDB" id="A0A947GQN9"/>
<accession>A0A947GQN9</accession>
<name>A0A947GQN9_9CYAN</name>
<keyword evidence="3" id="KW-1185">Reference proteome</keyword>
<reference evidence="2" key="1">
    <citation type="submission" date="2020-11" db="EMBL/GenBank/DDBJ databases">
        <authorList>
            <person name="Konstantinou D."/>
            <person name="Gkelis S."/>
            <person name="Popin R."/>
            <person name="Fewer D."/>
            <person name="Sivonen K."/>
        </authorList>
    </citation>
    <scope>NUCLEOTIDE SEQUENCE</scope>
    <source>
        <strain evidence="2">TAU-MAC 1115</strain>
    </source>
</reference>
<dbReference type="Proteomes" id="UP000717364">
    <property type="component" value="Unassembled WGS sequence"/>
</dbReference>
<reference evidence="2" key="2">
    <citation type="journal article" date="2021" name="Mar. Drugs">
        <title>Genome Reduction and Secondary Metabolism of the Marine Sponge-Associated Cyanobacterium Leptothoe.</title>
        <authorList>
            <person name="Konstantinou D."/>
            <person name="Popin R.V."/>
            <person name="Fewer D.P."/>
            <person name="Sivonen K."/>
            <person name="Gkelis S."/>
        </authorList>
    </citation>
    <scope>NUCLEOTIDE SEQUENCE</scope>
    <source>
        <strain evidence="2">TAU-MAC 1115</strain>
    </source>
</reference>
<feature type="transmembrane region" description="Helical" evidence="1">
    <location>
        <begin position="165"/>
        <end position="185"/>
    </location>
</feature>
<dbReference type="EMBL" id="JADOES010000039">
    <property type="protein sequence ID" value="MBT9317141.1"/>
    <property type="molecule type" value="Genomic_DNA"/>
</dbReference>
<evidence type="ECO:0000313" key="2">
    <source>
        <dbReference type="EMBL" id="MBT9317141.1"/>
    </source>
</evidence>
<gene>
    <name evidence="2" type="ORF">IXB50_17090</name>
</gene>
<keyword evidence="1" id="KW-0472">Membrane</keyword>
<organism evidence="2 3">
    <name type="scientific">Leptothoe spongobia TAU-MAC 1115</name>
    <dbReference type="NCBI Taxonomy" id="1967444"/>
    <lineage>
        <taxon>Bacteria</taxon>
        <taxon>Bacillati</taxon>
        <taxon>Cyanobacteriota</taxon>
        <taxon>Cyanophyceae</taxon>
        <taxon>Nodosilineales</taxon>
        <taxon>Cymatolegaceae</taxon>
        <taxon>Leptothoe</taxon>
        <taxon>Leptothoe spongobia</taxon>
    </lineage>
</organism>
<evidence type="ECO:0000313" key="3">
    <source>
        <dbReference type="Proteomes" id="UP000717364"/>
    </source>
</evidence>
<sequence>MENFYRYGVSRQDLNIRAAHSLCRAGWMLEEVNGVLQNGSIRPESFQVIQQQTTTLDQLQRKFGPPPKLSPSTDVKLMQVDTSKTLTIRVMNRGVEEAAAVLTHHGWHFSQIHDVLKPSTKPLENLGFALMHDRPAARVIHHHYSLLTRPQTLHHKRTNSVAKTLFALFWFGGLIFVGVSLMLHML</sequence>
<keyword evidence="1" id="KW-0812">Transmembrane</keyword>
<evidence type="ECO:0000256" key="1">
    <source>
        <dbReference type="SAM" id="Phobius"/>
    </source>
</evidence>
<keyword evidence="1" id="KW-1133">Transmembrane helix</keyword>